<keyword evidence="3" id="KW-0813">Transport</keyword>
<sequence>MVLGLGQFSHWIRRWKQRLCFGLCGLSIALAITGCQGFGNADNTVEITLASFVSMKPAYQRIIPKFEAQWQQQHNQRVSINQSYSTSGSQTRALVDGLEADVAHLALALDMQKVAQEKLIEPGWEQEFPNGSIVAESVVALVTRAGNPKQINRWQDLTRSDIQVITADPRSSGVARWIFLALWNSVMQSGGSKAEADDFVRQLYQNVPVLSRDAREATSTFFRQGEGDILLNYENEIFLAAERGAELDYQIPGMNIAIETPVAIVDTNTDKHGNREVVTAFVQYLFSPEAQAEFAKVGFRPISGERDQTRFPTVTQLAQVEQLGGWQKLQADFFAEDALFDRIYQQK</sequence>
<evidence type="ECO:0000256" key="4">
    <source>
        <dbReference type="ARBA" id="ARBA00022729"/>
    </source>
</evidence>
<dbReference type="AlphaFoldDB" id="A0A928Z6R0"/>
<proteinExistence type="inferred from homology"/>
<dbReference type="NCBIfam" id="TIGR00971">
    <property type="entry name" value="3a0106s03"/>
    <property type="match status" value="1"/>
</dbReference>
<evidence type="ECO:0000313" key="6">
    <source>
        <dbReference type="EMBL" id="MBE9032465.1"/>
    </source>
</evidence>
<evidence type="ECO:0000256" key="2">
    <source>
        <dbReference type="ARBA" id="ARBA00006099"/>
    </source>
</evidence>
<dbReference type="PANTHER" id="PTHR30368:SF2">
    <property type="entry name" value="SULFATE-BINDING PROTEIN"/>
    <property type="match status" value="1"/>
</dbReference>
<gene>
    <name evidence="6" type="ORF">IQ266_22260</name>
</gene>
<comment type="caution">
    <text evidence="6">The sequence shown here is derived from an EMBL/GenBank/DDBJ whole genome shotgun (WGS) entry which is preliminary data.</text>
</comment>
<dbReference type="InterPro" id="IPR005669">
    <property type="entry name" value="Thiosulph/SO4-bd"/>
</dbReference>
<dbReference type="CDD" id="cd01005">
    <property type="entry name" value="PBP2_CysP"/>
    <property type="match status" value="1"/>
</dbReference>
<protein>
    <submittedName>
        <fullName evidence="6">Sulfate ABC transporter substrate-binding protein</fullName>
    </submittedName>
</protein>
<dbReference type="GO" id="GO:1902358">
    <property type="term" value="P:sulfate transmembrane transport"/>
    <property type="evidence" value="ECO:0007669"/>
    <property type="project" value="InterPro"/>
</dbReference>
<evidence type="ECO:0000313" key="7">
    <source>
        <dbReference type="Proteomes" id="UP000625316"/>
    </source>
</evidence>
<dbReference type="EMBL" id="JADEXQ010000106">
    <property type="protein sequence ID" value="MBE9032465.1"/>
    <property type="molecule type" value="Genomic_DNA"/>
</dbReference>
<dbReference type="Gene3D" id="3.40.190.10">
    <property type="entry name" value="Periplasmic binding protein-like II"/>
    <property type="match status" value="2"/>
</dbReference>
<dbReference type="GO" id="GO:0140104">
    <property type="term" value="F:molecular carrier activity"/>
    <property type="evidence" value="ECO:0007669"/>
    <property type="project" value="InterPro"/>
</dbReference>
<comment type="subcellular location">
    <subcellularLocation>
        <location evidence="1">Periplasm</location>
    </subcellularLocation>
</comment>
<dbReference type="Proteomes" id="UP000625316">
    <property type="component" value="Unassembled WGS sequence"/>
</dbReference>
<reference evidence="6" key="1">
    <citation type="submission" date="2020-10" db="EMBL/GenBank/DDBJ databases">
        <authorList>
            <person name="Castelo-Branco R."/>
            <person name="Eusebio N."/>
            <person name="Adriana R."/>
            <person name="Vieira A."/>
            <person name="Brugerolle De Fraissinette N."/>
            <person name="Rezende De Castro R."/>
            <person name="Schneider M.P."/>
            <person name="Vasconcelos V."/>
            <person name="Leao P.N."/>
        </authorList>
    </citation>
    <scope>NUCLEOTIDE SEQUENCE</scope>
    <source>
        <strain evidence="6">LEGE 11480</strain>
    </source>
</reference>
<evidence type="ECO:0000256" key="5">
    <source>
        <dbReference type="ARBA" id="ARBA00022764"/>
    </source>
</evidence>
<dbReference type="Pfam" id="PF13531">
    <property type="entry name" value="SBP_bac_11"/>
    <property type="match status" value="1"/>
</dbReference>
<name>A0A928Z6R0_9CYAN</name>
<comment type="similarity">
    <text evidence="2">Belongs to the prokaryotic sulfate-binding protein family.</text>
</comment>
<dbReference type="PANTHER" id="PTHR30368">
    <property type="entry name" value="SULFATE-BINDING PROTEIN"/>
    <property type="match status" value="1"/>
</dbReference>
<keyword evidence="4" id="KW-0732">Signal</keyword>
<evidence type="ECO:0000256" key="3">
    <source>
        <dbReference type="ARBA" id="ARBA00022448"/>
    </source>
</evidence>
<accession>A0A928Z6R0</accession>
<dbReference type="SUPFAM" id="SSF53850">
    <property type="entry name" value="Periplasmic binding protein-like II"/>
    <property type="match status" value="1"/>
</dbReference>
<keyword evidence="5" id="KW-0574">Periplasm</keyword>
<keyword evidence="7" id="KW-1185">Reference proteome</keyword>
<organism evidence="6 7">
    <name type="scientific">Romeriopsis navalis LEGE 11480</name>
    <dbReference type="NCBI Taxonomy" id="2777977"/>
    <lineage>
        <taxon>Bacteria</taxon>
        <taxon>Bacillati</taxon>
        <taxon>Cyanobacteriota</taxon>
        <taxon>Cyanophyceae</taxon>
        <taxon>Leptolyngbyales</taxon>
        <taxon>Leptolyngbyaceae</taxon>
        <taxon>Romeriopsis</taxon>
        <taxon>Romeriopsis navalis</taxon>
    </lineage>
</organism>
<evidence type="ECO:0000256" key="1">
    <source>
        <dbReference type="ARBA" id="ARBA00004418"/>
    </source>
</evidence>
<dbReference type="GO" id="GO:0042597">
    <property type="term" value="C:periplasmic space"/>
    <property type="evidence" value="ECO:0007669"/>
    <property type="project" value="UniProtKB-SubCell"/>
</dbReference>
<dbReference type="RefSeq" id="WP_264327282.1">
    <property type="nucleotide sequence ID" value="NZ_JADEXQ010000106.1"/>
</dbReference>